<reference evidence="3 4" key="1">
    <citation type="submission" date="2024-07" db="EMBL/GenBank/DDBJ databases">
        <title>Enhanced genomic and transcriptomic resources for Trichinella pseudospiralis and T. spiralis underpin the discovery of pronounced molecular differences between stages and species.</title>
        <authorList>
            <person name="Pasi K.K."/>
            <person name="La Rosa G."/>
            <person name="Gomez-Morales M.A."/>
            <person name="Tosini F."/>
            <person name="Sumanam S."/>
            <person name="Young N.D."/>
            <person name="Chang B.C."/>
            <person name="Robin G.B."/>
        </authorList>
    </citation>
    <scope>NUCLEOTIDE SEQUENCE [LARGE SCALE GENOMIC DNA]</scope>
    <source>
        <strain evidence="3">ISS534</strain>
    </source>
</reference>
<accession>A0ABR3KR56</accession>
<evidence type="ECO:0000313" key="4">
    <source>
        <dbReference type="Proteomes" id="UP001558632"/>
    </source>
</evidence>
<keyword evidence="4" id="KW-1185">Reference proteome</keyword>
<dbReference type="Pfam" id="PF02961">
    <property type="entry name" value="SAM_BAF"/>
    <property type="match status" value="1"/>
</dbReference>
<dbReference type="PANTHER" id="PTHR47507:SF6">
    <property type="entry name" value="BARRIER-TO-AUTOINTEGRATION FACTOR"/>
    <property type="match status" value="1"/>
</dbReference>
<proteinExistence type="predicted"/>
<keyword evidence="2" id="KW-0539">Nucleus</keyword>
<dbReference type="InterPro" id="IPR051387">
    <property type="entry name" value="BAF"/>
</dbReference>
<gene>
    <name evidence="3" type="ORF">TSPI_10533</name>
</gene>
<name>A0ABR3KR56_TRISP</name>
<evidence type="ECO:0000256" key="2">
    <source>
        <dbReference type="ARBA" id="ARBA00023242"/>
    </source>
</evidence>
<comment type="subcellular location">
    <subcellularLocation>
        <location evidence="1">Nucleus</location>
    </subcellularLocation>
</comment>
<dbReference type="Gene3D" id="1.10.150.40">
    <property type="entry name" value="Barrier-to-autointegration factor, BAF"/>
    <property type="match status" value="1"/>
</dbReference>
<dbReference type="Proteomes" id="UP001558632">
    <property type="component" value="Unassembled WGS sequence"/>
</dbReference>
<dbReference type="SUPFAM" id="SSF47798">
    <property type="entry name" value="Barrier-to-autointegration factor, BAF"/>
    <property type="match status" value="1"/>
</dbReference>
<dbReference type="PANTHER" id="PTHR47507">
    <property type="entry name" value="BARRIER TO AUTOINTEGRATION FACTOR 2"/>
    <property type="match status" value="1"/>
</dbReference>
<evidence type="ECO:0000313" key="3">
    <source>
        <dbReference type="EMBL" id="KAL1241619.1"/>
    </source>
</evidence>
<protein>
    <submittedName>
        <fullName evidence="3">Barrier-to-autointegration factor</fullName>
    </submittedName>
</protein>
<dbReference type="EMBL" id="JBEUSY010000251">
    <property type="protein sequence ID" value="KAL1241619.1"/>
    <property type="molecule type" value="Genomic_DNA"/>
</dbReference>
<dbReference type="InterPro" id="IPR004122">
    <property type="entry name" value="BAF_prot"/>
</dbReference>
<dbReference type="SMART" id="SM01023">
    <property type="entry name" value="BAF"/>
    <property type="match status" value="1"/>
</dbReference>
<evidence type="ECO:0000256" key="1">
    <source>
        <dbReference type="ARBA" id="ARBA00004123"/>
    </source>
</evidence>
<dbReference type="InterPro" id="IPR036617">
    <property type="entry name" value="BAF_sf"/>
</dbReference>
<organism evidence="3 4">
    <name type="scientific">Trichinella spiralis</name>
    <name type="common">Trichina worm</name>
    <dbReference type="NCBI Taxonomy" id="6334"/>
    <lineage>
        <taxon>Eukaryota</taxon>
        <taxon>Metazoa</taxon>
        <taxon>Ecdysozoa</taxon>
        <taxon>Nematoda</taxon>
        <taxon>Enoplea</taxon>
        <taxon>Dorylaimia</taxon>
        <taxon>Trichinellida</taxon>
        <taxon>Trichinellidae</taxon>
        <taxon>Trichinella</taxon>
    </lineage>
</organism>
<sequence length="141" mass="16453">MMLSKAMTKMHDKFISLPFLKFQSEKRLQRRNLLQHPFSHVKKYSAIWFTIMSSTSVKHREFVSEPIGEKEVTAIAGIGPVYGQKLIDKGFDKAYTILGQYLLLKRDNELFVEWLTDLIGMSSKHAQSCYECIHDWSEQHL</sequence>
<comment type="caution">
    <text evidence="3">The sequence shown here is derived from an EMBL/GenBank/DDBJ whole genome shotgun (WGS) entry which is preliminary data.</text>
</comment>